<dbReference type="PROSITE" id="PS51371">
    <property type="entry name" value="CBS"/>
    <property type="match status" value="2"/>
</dbReference>
<dbReference type="AlphaFoldDB" id="A0A110B233"/>
<dbReference type="Gene3D" id="3.10.580.10">
    <property type="entry name" value="CBS-domain"/>
    <property type="match status" value="1"/>
</dbReference>
<dbReference type="InterPro" id="IPR000644">
    <property type="entry name" value="CBS_dom"/>
</dbReference>
<sequence>MTAIELVADVIPPVTTSDTIQKVVDRMVEFRIRHLPIVNEEQFLGLISEDDLIEETDYETNVGALSLSLVNPYVLEGQHVYDVIRAFYEQKLTVLPVLDDKNNYLGLISLGTLTEYFAKLTSVDQPGGIIVLEIDNKNNSLAHMAQIVESDNAQILSSYVRTFPDSTRMEVTLKINKQDISAILSTFLRYEYVIKATFNHSGDINDSKERYDSLMNYLNL</sequence>
<dbReference type="KEGG" id="mgot:MgSA37_01289"/>
<dbReference type="GO" id="GO:0016740">
    <property type="term" value="F:transferase activity"/>
    <property type="evidence" value="ECO:0007669"/>
    <property type="project" value="UniProtKB-KW"/>
</dbReference>
<gene>
    <name evidence="1" type="ORF">MgSA37_01289</name>
</gene>
<dbReference type="InterPro" id="IPR046342">
    <property type="entry name" value="CBS_dom_sf"/>
</dbReference>
<dbReference type="CDD" id="cd17783">
    <property type="entry name" value="CBS_pair_bac"/>
    <property type="match status" value="1"/>
</dbReference>
<dbReference type="PANTHER" id="PTHR43080:SF2">
    <property type="entry name" value="CBS DOMAIN-CONTAINING PROTEIN"/>
    <property type="match status" value="1"/>
</dbReference>
<dbReference type="InterPro" id="IPR051257">
    <property type="entry name" value="Diverse_CBS-Domain"/>
</dbReference>
<evidence type="ECO:0000313" key="2">
    <source>
        <dbReference type="Proteomes" id="UP000218263"/>
    </source>
</evidence>
<keyword evidence="2" id="KW-1185">Reference proteome</keyword>
<dbReference type="Pfam" id="PF00571">
    <property type="entry name" value="CBS"/>
    <property type="match status" value="2"/>
</dbReference>
<dbReference type="SUPFAM" id="SSF54631">
    <property type="entry name" value="CBS-domain pair"/>
    <property type="match status" value="1"/>
</dbReference>
<protein>
    <submittedName>
        <fullName evidence="1">Inosine 5'-monophosphate dehydrogenase</fullName>
    </submittedName>
</protein>
<proteinExistence type="predicted"/>
<accession>A0A110B233</accession>
<reference evidence="1 2" key="1">
    <citation type="submission" date="2015-12" db="EMBL/GenBank/DDBJ databases">
        <title>Genome sequence of Mucilaginibacter gotjawali.</title>
        <authorList>
            <person name="Lee J.S."/>
            <person name="Lee K.C."/>
            <person name="Kim K.K."/>
            <person name="Lee B.W."/>
        </authorList>
    </citation>
    <scope>NUCLEOTIDE SEQUENCE [LARGE SCALE GENOMIC DNA]</scope>
    <source>
        <strain evidence="1 2">SA3-7</strain>
    </source>
</reference>
<organism evidence="1 2">
    <name type="scientific">Mucilaginibacter gotjawali</name>
    <dbReference type="NCBI Taxonomy" id="1550579"/>
    <lineage>
        <taxon>Bacteria</taxon>
        <taxon>Pseudomonadati</taxon>
        <taxon>Bacteroidota</taxon>
        <taxon>Sphingobacteriia</taxon>
        <taxon>Sphingobacteriales</taxon>
        <taxon>Sphingobacteriaceae</taxon>
        <taxon>Mucilaginibacter</taxon>
    </lineage>
</organism>
<dbReference type="OrthoDB" id="1523762at2"/>
<dbReference type="Proteomes" id="UP000218263">
    <property type="component" value="Chromosome"/>
</dbReference>
<dbReference type="RefSeq" id="WP_096350464.1">
    <property type="nucleotide sequence ID" value="NZ_AP017313.1"/>
</dbReference>
<dbReference type="EMBL" id="AP017313">
    <property type="protein sequence ID" value="BAU53122.1"/>
    <property type="molecule type" value="Genomic_DNA"/>
</dbReference>
<evidence type="ECO:0000313" key="1">
    <source>
        <dbReference type="EMBL" id="BAU53122.1"/>
    </source>
</evidence>
<name>A0A110B233_9SPHI</name>
<dbReference type="SMART" id="SM00116">
    <property type="entry name" value="CBS"/>
    <property type="match status" value="2"/>
</dbReference>
<dbReference type="PANTHER" id="PTHR43080">
    <property type="entry name" value="CBS DOMAIN-CONTAINING PROTEIN CBSX3, MITOCHONDRIAL"/>
    <property type="match status" value="1"/>
</dbReference>